<keyword evidence="1" id="KW-0677">Repeat</keyword>
<dbReference type="PANTHER" id="PTHR47485:SF1">
    <property type="entry name" value="THYLAKOID LUMENAL 17.4 KDA PROTEIN, CHLOROPLASTIC"/>
    <property type="match status" value="1"/>
</dbReference>
<dbReference type="PANTHER" id="PTHR47485">
    <property type="entry name" value="THYLAKOID LUMENAL 17.4 KDA PROTEIN, CHLOROPLASTIC"/>
    <property type="match status" value="1"/>
</dbReference>
<dbReference type="InterPro" id="IPR001646">
    <property type="entry name" value="5peptide_repeat"/>
</dbReference>
<dbReference type="EMBL" id="AP025292">
    <property type="protein sequence ID" value="BDC98645.1"/>
    <property type="molecule type" value="Genomic_DNA"/>
</dbReference>
<evidence type="ECO:0000256" key="1">
    <source>
        <dbReference type="ARBA" id="ARBA00022737"/>
    </source>
</evidence>
<accession>A0ABN6L660</accession>
<dbReference type="Proteomes" id="UP001354989">
    <property type="component" value="Chromosome"/>
</dbReference>
<protein>
    <recommendedName>
        <fullName evidence="2">HTH cro/C1-type domain-containing protein</fullName>
    </recommendedName>
</protein>
<dbReference type="Pfam" id="PF00805">
    <property type="entry name" value="Pentapeptide"/>
    <property type="match status" value="1"/>
</dbReference>
<dbReference type="SMART" id="SM00530">
    <property type="entry name" value="HTH_XRE"/>
    <property type="match status" value="1"/>
</dbReference>
<dbReference type="InterPro" id="IPR001387">
    <property type="entry name" value="Cro/C1-type_HTH"/>
</dbReference>
<dbReference type="InterPro" id="IPR010982">
    <property type="entry name" value="Lambda_DNA-bd_dom_sf"/>
</dbReference>
<dbReference type="SUPFAM" id="SSF141571">
    <property type="entry name" value="Pentapeptide repeat-like"/>
    <property type="match status" value="1"/>
</dbReference>
<dbReference type="Gene3D" id="1.10.260.40">
    <property type="entry name" value="lambda repressor-like DNA-binding domains"/>
    <property type="match status" value="1"/>
</dbReference>
<organism evidence="3 4">
    <name type="scientific">Persicobacter psychrovividus</name>
    <dbReference type="NCBI Taxonomy" id="387638"/>
    <lineage>
        <taxon>Bacteria</taxon>
        <taxon>Pseudomonadati</taxon>
        <taxon>Bacteroidota</taxon>
        <taxon>Cytophagia</taxon>
        <taxon>Cytophagales</taxon>
        <taxon>Persicobacteraceae</taxon>
        <taxon>Persicobacter</taxon>
    </lineage>
</organism>
<evidence type="ECO:0000313" key="3">
    <source>
        <dbReference type="EMBL" id="BDC98645.1"/>
    </source>
</evidence>
<name>A0ABN6L660_9BACT</name>
<proteinExistence type="predicted"/>
<reference evidence="3 4" key="1">
    <citation type="submission" date="2021-12" db="EMBL/GenBank/DDBJ databases">
        <title>Genome sequencing of bacteria with rrn-lacking chromosome and rrn-plasmid.</title>
        <authorList>
            <person name="Anda M."/>
            <person name="Iwasaki W."/>
        </authorList>
    </citation>
    <scope>NUCLEOTIDE SEQUENCE [LARGE SCALE GENOMIC DNA]</scope>
    <source>
        <strain evidence="3 4">NBRC 101262</strain>
    </source>
</reference>
<gene>
    <name evidence="3" type="ORF">PEPS_09260</name>
</gene>
<dbReference type="CDD" id="cd00093">
    <property type="entry name" value="HTH_XRE"/>
    <property type="match status" value="1"/>
</dbReference>
<dbReference type="PROSITE" id="PS50943">
    <property type="entry name" value="HTH_CROC1"/>
    <property type="match status" value="1"/>
</dbReference>
<dbReference type="Gene3D" id="2.160.20.80">
    <property type="entry name" value="E3 ubiquitin-protein ligase SopA"/>
    <property type="match status" value="2"/>
</dbReference>
<evidence type="ECO:0000259" key="2">
    <source>
        <dbReference type="PROSITE" id="PS50943"/>
    </source>
</evidence>
<sequence>MNLMETKSIGRKIAEARKNSQLSQAKLSEELFISPQAVGKWERGGSMPDIISLNKLAKILKVDLNYFSEDFDSTPQNNTKPTAEEKAINNTFDFSGGIWEDADFSGLKNLHQQFREGNLKNCQFIGATLSPLHLKDNQIIQCDFTKSDWQQSKVERSSLTKNTFEQTNFSKASFLKSYIKNGSMVGANFSEATFDHCHLQQLKCKHALWQKTKFTQTSFEQMTFVGQFEDCAFDGCGFKKVTFENATLVNTFFKNNRKLKDIRFVNCKADALTCAFLKNEGVKLDGIEVVEE</sequence>
<dbReference type="Pfam" id="PF01381">
    <property type="entry name" value="HTH_3"/>
    <property type="match status" value="1"/>
</dbReference>
<keyword evidence="4" id="KW-1185">Reference proteome</keyword>
<feature type="domain" description="HTH cro/C1-type" evidence="2">
    <location>
        <begin position="13"/>
        <end position="67"/>
    </location>
</feature>
<evidence type="ECO:0000313" key="4">
    <source>
        <dbReference type="Proteomes" id="UP001354989"/>
    </source>
</evidence>
<dbReference type="SUPFAM" id="SSF47413">
    <property type="entry name" value="lambda repressor-like DNA-binding domains"/>
    <property type="match status" value="1"/>
</dbReference>